<dbReference type="Proteomes" id="UP000053676">
    <property type="component" value="Unassembled WGS sequence"/>
</dbReference>
<evidence type="ECO:0000313" key="2">
    <source>
        <dbReference type="Proteomes" id="UP000053676"/>
    </source>
</evidence>
<organism evidence="1 2">
    <name type="scientific">Necator americanus</name>
    <name type="common">Human hookworm</name>
    <dbReference type="NCBI Taxonomy" id="51031"/>
    <lineage>
        <taxon>Eukaryota</taxon>
        <taxon>Metazoa</taxon>
        <taxon>Ecdysozoa</taxon>
        <taxon>Nematoda</taxon>
        <taxon>Chromadorea</taxon>
        <taxon>Rhabditida</taxon>
        <taxon>Rhabditina</taxon>
        <taxon>Rhabditomorpha</taxon>
        <taxon>Strongyloidea</taxon>
        <taxon>Ancylostomatidae</taxon>
        <taxon>Bunostominae</taxon>
        <taxon>Necator</taxon>
    </lineage>
</organism>
<gene>
    <name evidence="1" type="ORF">NECAME_17340</name>
</gene>
<proteinExistence type="predicted"/>
<reference evidence="2" key="1">
    <citation type="journal article" date="2014" name="Nat. Genet.">
        <title>Genome of the human hookworm Necator americanus.</title>
        <authorList>
            <person name="Tang Y.T."/>
            <person name="Gao X."/>
            <person name="Rosa B.A."/>
            <person name="Abubucker S."/>
            <person name="Hallsworth-Pepin K."/>
            <person name="Martin J."/>
            <person name="Tyagi R."/>
            <person name="Heizer E."/>
            <person name="Zhang X."/>
            <person name="Bhonagiri-Palsikar V."/>
            <person name="Minx P."/>
            <person name="Warren W.C."/>
            <person name="Wang Q."/>
            <person name="Zhan B."/>
            <person name="Hotez P.J."/>
            <person name="Sternberg P.W."/>
            <person name="Dougall A."/>
            <person name="Gaze S.T."/>
            <person name="Mulvenna J."/>
            <person name="Sotillo J."/>
            <person name="Ranganathan S."/>
            <person name="Rabelo E.M."/>
            <person name="Wilson R.K."/>
            <person name="Felgner P.L."/>
            <person name="Bethony J."/>
            <person name="Hawdon J.M."/>
            <person name="Gasser R.B."/>
            <person name="Loukas A."/>
            <person name="Mitreva M."/>
        </authorList>
    </citation>
    <scope>NUCLEOTIDE SEQUENCE [LARGE SCALE GENOMIC DNA]</scope>
</reference>
<accession>W2TPV9</accession>
<dbReference type="OMA" id="CSDIKQI"/>
<dbReference type="KEGG" id="nai:NECAME_17340"/>
<protein>
    <submittedName>
        <fullName evidence="1">50S ribosomal protein L21 domain protein</fullName>
    </submittedName>
</protein>
<dbReference type="AlphaFoldDB" id="W2TPV9"/>
<evidence type="ECO:0000313" key="1">
    <source>
        <dbReference type="EMBL" id="ETN83798.1"/>
    </source>
</evidence>
<dbReference type="EMBL" id="KI658092">
    <property type="protein sequence ID" value="ETN83798.1"/>
    <property type="molecule type" value="Genomic_DNA"/>
</dbReference>
<sequence>MDPSKMEDNSDDDVIREEMMSRILELAIKKRRRMNRRKRGYSLRNDFLQARLISTLCSDIKQILELREKRRKIAELYLKDLLLS</sequence>
<dbReference type="OrthoDB" id="5860043at2759"/>
<keyword evidence="2" id="KW-1185">Reference proteome</keyword>
<keyword evidence="1" id="KW-0687">Ribonucleoprotein</keyword>
<dbReference type="GeneID" id="25357366"/>
<name>W2TPV9_NECAM</name>
<keyword evidence="1" id="KW-0689">Ribosomal protein</keyword>
<dbReference type="CTD" id="25357366"/>
<dbReference type="GO" id="GO:0005840">
    <property type="term" value="C:ribosome"/>
    <property type="evidence" value="ECO:0007669"/>
    <property type="project" value="UniProtKB-KW"/>
</dbReference>